<dbReference type="Proteomes" id="UP001151518">
    <property type="component" value="Unassembled WGS sequence"/>
</dbReference>
<protein>
    <recommendedName>
        <fullName evidence="6">Oxysterol-binding protein</fullName>
    </recommendedName>
</protein>
<accession>A0A9W8G8L1</accession>
<dbReference type="GO" id="GO:0016020">
    <property type="term" value="C:membrane"/>
    <property type="evidence" value="ECO:0007669"/>
    <property type="project" value="TreeGrafter"/>
</dbReference>
<dbReference type="InterPro" id="IPR037239">
    <property type="entry name" value="OSBP_sf"/>
</dbReference>
<feature type="region of interest" description="Disordered" evidence="3">
    <location>
        <begin position="1"/>
        <end position="27"/>
    </location>
</feature>
<reference evidence="4" key="1">
    <citation type="submission" date="2022-07" db="EMBL/GenBank/DDBJ databases">
        <title>Phylogenomic reconstructions and comparative analyses of Kickxellomycotina fungi.</title>
        <authorList>
            <person name="Reynolds N.K."/>
            <person name="Stajich J.E."/>
            <person name="Barry K."/>
            <person name="Grigoriev I.V."/>
            <person name="Crous P."/>
            <person name="Smith M.E."/>
        </authorList>
    </citation>
    <scope>NUCLEOTIDE SEQUENCE</scope>
    <source>
        <strain evidence="4">NRRL 3115</strain>
    </source>
</reference>
<gene>
    <name evidence="4" type="ORF">GGI25_002125</name>
</gene>
<evidence type="ECO:0000256" key="2">
    <source>
        <dbReference type="RuleBase" id="RU003844"/>
    </source>
</evidence>
<dbReference type="AlphaFoldDB" id="A0A9W8G8L1"/>
<dbReference type="GO" id="GO:0005829">
    <property type="term" value="C:cytosol"/>
    <property type="evidence" value="ECO:0007669"/>
    <property type="project" value="TreeGrafter"/>
</dbReference>
<dbReference type="PROSITE" id="PS01013">
    <property type="entry name" value="OSBP"/>
    <property type="match status" value="1"/>
</dbReference>
<evidence type="ECO:0000313" key="5">
    <source>
        <dbReference type="Proteomes" id="UP001151518"/>
    </source>
</evidence>
<dbReference type="OrthoDB" id="48057at2759"/>
<dbReference type="Gene3D" id="2.40.160.120">
    <property type="match status" value="1"/>
</dbReference>
<dbReference type="Gene3D" id="3.30.70.3490">
    <property type="match status" value="1"/>
</dbReference>
<dbReference type="SUPFAM" id="SSF144000">
    <property type="entry name" value="Oxysterol-binding protein-like"/>
    <property type="match status" value="1"/>
</dbReference>
<evidence type="ECO:0000256" key="3">
    <source>
        <dbReference type="SAM" id="MobiDB-lite"/>
    </source>
</evidence>
<organism evidence="4 5">
    <name type="scientific">Coemansia spiralis</name>
    <dbReference type="NCBI Taxonomy" id="417178"/>
    <lineage>
        <taxon>Eukaryota</taxon>
        <taxon>Fungi</taxon>
        <taxon>Fungi incertae sedis</taxon>
        <taxon>Zoopagomycota</taxon>
        <taxon>Kickxellomycotina</taxon>
        <taxon>Kickxellomycetes</taxon>
        <taxon>Kickxellales</taxon>
        <taxon>Kickxellaceae</taxon>
        <taxon>Coemansia</taxon>
    </lineage>
</organism>
<dbReference type="Gene3D" id="1.10.287.2720">
    <property type="match status" value="1"/>
</dbReference>
<comment type="similarity">
    <text evidence="1 2">Belongs to the OSBP family.</text>
</comment>
<dbReference type="EMBL" id="JANBTW010000018">
    <property type="protein sequence ID" value="KAJ2678740.1"/>
    <property type="molecule type" value="Genomic_DNA"/>
</dbReference>
<comment type="caution">
    <text evidence="4">The sequence shown here is derived from an EMBL/GenBank/DDBJ whole genome shotgun (WGS) entry which is preliminary data.</text>
</comment>
<dbReference type="InterPro" id="IPR018494">
    <property type="entry name" value="Oxysterol-bd_CS"/>
</dbReference>
<sequence>MNPASEATPRNSMSADGNTQSSKLHPEDIDRAEDVQVDNDQSKFSAILGILRRVIGVTDVISLRLSLPSQLLDPIPNLEYWNYMDRPEYFAAIPESDDEVERMLAVLAWWFSKLLKHKDRIQKPFNSILGEQFFCRWDLGTAAGSSSERESTAASSITDVSVGSDSAPAHVEYITEQVSHHPPVSAFVYRCPERGVEAVGLDHICAKFTGLSATVAPGSECKGIFVTLKSRNNETYKSIHPTANIVGWLRGNLKVQLAETSYIMCPQTKLAAIIQFKEERWFGKNNENVTGKVFKYDPETQGDAIASWRLKDIPKNCALVATFSGCWDKKVNVLRVDGDKSKQSEPRTLIDLTDLKMAEKTVKPLEEQGEMESRRVWDPVATKMIQGKFSEATKLKRGLEERQRALAAERKANGQAFSPALFKPDYSATGKPELLDTAPLNL</sequence>
<dbReference type="GO" id="GO:0032934">
    <property type="term" value="F:sterol binding"/>
    <property type="evidence" value="ECO:0007669"/>
    <property type="project" value="TreeGrafter"/>
</dbReference>
<dbReference type="InterPro" id="IPR000648">
    <property type="entry name" value="Oxysterol-bd"/>
</dbReference>
<dbReference type="PANTHER" id="PTHR10972:SF212">
    <property type="entry name" value="OXYSTEROL-BINDING PROTEIN-LIKE PROTEIN 1"/>
    <property type="match status" value="1"/>
</dbReference>
<evidence type="ECO:0000313" key="4">
    <source>
        <dbReference type="EMBL" id="KAJ2678740.1"/>
    </source>
</evidence>
<dbReference type="Pfam" id="PF01237">
    <property type="entry name" value="Oxysterol_BP"/>
    <property type="match status" value="1"/>
</dbReference>
<feature type="compositionally biased region" description="Polar residues" evidence="3">
    <location>
        <begin position="8"/>
        <end position="23"/>
    </location>
</feature>
<evidence type="ECO:0008006" key="6">
    <source>
        <dbReference type="Google" id="ProtNLM"/>
    </source>
</evidence>
<dbReference type="PANTHER" id="PTHR10972">
    <property type="entry name" value="OXYSTEROL-BINDING PROTEIN-RELATED"/>
    <property type="match status" value="1"/>
</dbReference>
<feature type="region of interest" description="Disordered" evidence="3">
    <location>
        <begin position="419"/>
        <end position="442"/>
    </location>
</feature>
<name>A0A9W8G8L1_9FUNG</name>
<proteinExistence type="inferred from homology"/>
<evidence type="ECO:0000256" key="1">
    <source>
        <dbReference type="ARBA" id="ARBA00008842"/>
    </source>
</evidence>